<feature type="region of interest" description="Disordered" evidence="3">
    <location>
        <begin position="330"/>
        <end position="362"/>
    </location>
</feature>
<dbReference type="EMBL" id="QZEY01000014">
    <property type="protein sequence ID" value="RJL24854.1"/>
    <property type="molecule type" value="Genomic_DNA"/>
</dbReference>
<evidence type="ECO:0000259" key="4">
    <source>
        <dbReference type="PROSITE" id="PS51677"/>
    </source>
</evidence>
<dbReference type="PANTHER" id="PTHR34216:SF3">
    <property type="entry name" value="POLY-BETA-1,6-N-ACETYL-D-GLUCOSAMINE N-DEACETYLASE"/>
    <property type="match status" value="1"/>
</dbReference>
<feature type="region of interest" description="Disordered" evidence="3">
    <location>
        <begin position="16"/>
        <end position="49"/>
    </location>
</feature>
<reference evidence="5 6" key="1">
    <citation type="submission" date="2018-09" db="EMBL/GenBank/DDBJ databases">
        <title>YIM 75507 draft genome.</title>
        <authorList>
            <person name="Tang S."/>
            <person name="Feng Y."/>
        </authorList>
    </citation>
    <scope>NUCLEOTIDE SEQUENCE [LARGE SCALE GENOMIC DNA]</scope>
    <source>
        <strain evidence="5 6">YIM 75507</strain>
    </source>
</reference>
<dbReference type="GO" id="GO:0005576">
    <property type="term" value="C:extracellular region"/>
    <property type="evidence" value="ECO:0007669"/>
    <property type="project" value="UniProtKB-SubCell"/>
</dbReference>
<name>A0A3A4ADU3_9ACTN</name>
<dbReference type="InterPro" id="IPR002509">
    <property type="entry name" value="NODB_dom"/>
</dbReference>
<protein>
    <submittedName>
        <fullName evidence="5">Polysaccharide deacetylase</fullName>
    </submittedName>
</protein>
<evidence type="ECO:0000313" key="5">
    <source>
        <dbReference type="EMBL" id="RJL24854.1"/>
    </source>
</evidence>
<evidence type="ECO:0000256" key="2">
    <source>
        <dbReference type="ARBA" id="ARBA00022729"/>
    </source>
</evidence>
<gene>
    <name evidence="5" type="ORF">D5H75_28495</name>
</gene>
<evidence type="ECO:0000313" key="6">
    <source>
        <dbReference type="Proteomes" id="UP000265768"/>
    </source>
</evidence>
<evidence type="ECO:0000256" key="1">
    <source>
        <dbReference type="ARBA" id="ARBA00004613"/>
    </source>
</evidence>
<dbReference type="PANTHER" id="PTHR34216">
    <property type="match status" value="1"/>
</dbReference>
<feature type="compositionally biased region" description="Pro residues" evidence="3">
    <location>
        <begin position="36"/>
        <end position="48"/>
    </location>
</feature>
<feature type="compositionally biased region" description="Low complexity" evidence="3">
    <location>
        <begin position="346"/>
        <end position="362"/>
    </location>
</feature>
<dbReference type="Pfam" id="PF01522">
    <property type="entry name" value="Polysacc_deac_1"/>
    <property type="match status" value="1"/>
</dbReference>
<dbReference type="GO" id="GO:0016810">
    <property type="term" value="F:hydrolase activity, acting on carbon-nitrogen (but not peptide) bonds"/>
    <property type="evidence" value="ECO:0007669"/>
    <property type="project" value="InterPro"/>
</dbReference>
<dbReference type="Gene3D" id="3.20.20.370">
    <property type="entry name" value="Glycoside hydrolase/deacetylase"/>
    <property type="match status" value="1"/>
</dbReference>
<dbReference type="OrthoDB" id="9778320at2"/>
<evidence type="ECO:0000256" key="3">
    <source>
        <dbReference type="SAM" id="MobiDB-lite"/>
    </source>
</evidence>
<comment type="caution">
    <text evidence="5">The sequence shown here is derived from an EMBL/GenBank/DDBJ whole genome shotgun (WGS) entry which is preliminary data.</text>
</comment>
<sequence length="362" mass="39796">MVVAFAVLVAQLPARRGEAVSAPPRPAPGKAVPGGTPVPAPRPAPPDPASVKANELGMMPILMYHRILAKRQAELDRTPEQLRRELVRLAREGYVPVTAAEFAAGRMDIPAGRHPVALTFDDGHPSHFRFGPDGQPAPGTAARVILDVAREYPGFRPVATFWVNREPFGLTDPAEQARAVQWLTRHGFEVANHTWSHPALNTLPRKKVVEQIDRTQRMIEDLGGGKPTTLALPYGIMPKRREWARRDFAGVFLAGASPSVSPFHRDYSPLGIQRIQSNGKKGDCRLYCSQAWLDWLRAHPEKRYTSDGNPEKISFPRGLLRYLDRERKNLANPYDMPGRSPTMGQSPGAPSTSPGVSGSPSD</sequence>
<dbReference type="InterPro" id="IPR051398">
    <property type="entry name" value="Polysacch_Deacetylase"/>
</dbReference>
<dbReference type="GO" id="GO:0005975">
    <property type="term" value="P:carbohydrate metabolic process"/>
    <property type="evidence" value="ECO:0007669"/>
    <property type="project" value="InterPro"/>
</dbReference>
<accession>A0A3A4ADU3</accession>
<comment type="subcellular location">
    <subcellularLocation>
        <location evidence="1">Secreted</location>
    </subcellularLocation>
</comment>
<dbReference type="InterPro" id="IPR011330">
    <property type="entry name" value="Glyco_hydro/deAcase_b/a-brl"/>
</dbReference>
<feature type="domain" description="NodB homology" evidence="4">
    <location>
        <begin position="114"/>
        <end position="362"/>
    </location>
</feature>
<dbReference type="Proteomes" id="UP000265768">
    <property type="component" value="Unassembled WGS sequence"/>
</dbReference>
<dbReference type="SUPFAM" id="SSF88713">
    <property type="entry name" value="Glycoside hydrolase/deacetylase"/>
    <property type="match status" value="1"/>
</dbReference>
<dbReference type="AlphaFoldDB" id="A0A3A4ADU3"/>
<keyword evidence="2" id="KW-0732">Signal</keyword>
<dbReference type="PROSITE" id="PS51677">
    <property type="entry name" value="NODB"/>
    <property type="match status" value="1"/>
</dbReference>
<organism evidence="5 6">
    <name type="scientific">Bailinhaonella thermotolerans</name>
    <dbReference type="NCBI Taxonomy" id="1070861"/>
    <lineage>
        <taxon>Bacteria</taxon>
        <taxon>Bacillati</taxon>
        <taxon>Actinomycetota</taxon>
        <taxon>Actinomycetes</taxon>
        <taxon>Streptosporangiales</taxon>
        <taxon>Streptosporangiaceae</taxon>
        <taxon>Bailinhaonella</taxon>
    </lineage>
</organism>
<proteinExistence type="predicted"/>
<keyword evidence="6" id="KW-1185">Reference proteome</keyword>